<gene>
    <name evidence="3" type="primary">traC_1</name>
    <name evidence="3" type="ORF">CAPSK01_001037</name>
</gene>
<dbReference type="GO" id="GO:0003697">
    <property type="term" value="F:single-stranded DNA binding"/>
    <property type="evidence" value="ECO:0007669"/>
    <property type="project" value="InterPro"/>
</dbReference>
<protein>
    <submittedName>
        <fullName evidence="3">DNA primase TraC</fullName>
        <ecNumber evidence="3">2.7.7.-</ecNumber>
    </submittedName>
</protein>
<keyword evidence="3" id="KW-0548">Nucleotidyltransferase</keyword>
<dbReference type="InterPro" id="IPR041459">
    <property type="entry name" value="MPTase-PolyVal"/>
</dbReference>
<dbReference type="RefSeq" id="WP_273703085.1">
    <property type="nucleotide sequence ID" value="NZ_JDSS02000016.1"/>
</dbReference>
<reference evidence="3 4" key="1">
    <citation type="submission" date="2014-07" db="EMBL/GenBank/DDBJ databases">
        <title>Expanding our view of genomic diversity in Candidatus Accumulibacter clades.</title>
        <authorList>
            <person name="Skennerton C.T."/>
            <person name="Barr J.J."/>
            <person name="Slater F.R."/>
            <person name="Bond P.L."/>
            <person name="Tyson G.W."/>
        </authorList>
    </citation>
    <scope>NUCLEOTIDE SEQUENCE [LARGE SCALE GENOMIC DNA]</scope>
    <source>
        <strain evidence="4">SK-01</strain>
    </source>
</reference>
<dbReference type="Pfam" id="PF18818">
    <property type="entry name" value="MPTase-PolyVal"/>
    <property type="match status" value="1"/>
</dbReference>
<dbReference type="GO" id="GO:0016779">
    <property type="term" value="F:nucleotidyltransferase activity"/>
    <property type="evidence" value="ECO:0007669"/>
    <property type="project" value="UniProtKB-KW"/>
</dbReference>
<name>A0A084Y3J8_9PROT</name>
<feature type="domain" description="Polyvalent protein metallopeptidase" evidence="2">
    <location>
        <begin position="152"/>
        <end position="274"/>
    </location>
</feature>
<comment type="caution">
    <text evidence="3">The sequence shown here is derived from an EMBL/GenBank/DDBJ whole genome shotgun (WGS) entry which is preliminary data.</text>
</comment>
<proteinExistence type="predicted"/>
<accession>A0A084Y3J8</accession>
<dbReference type="AlphaFoldDB" id="A0A084Y3J8"/>
<dbReference type="Pfam" id="PF08401">
    <property type="entry name" value="ArdcN"/>
    <property type="match status" value="1"/>
</dbReference>
<dbReference type="EMBL" id="JDSS02000016">
    <property type="protein sequence ID" value="KFB69292.1"/>
    <property type="molecule type" value="Genomic_DNA"/>
</dbReference>
<evidence type="ECO:0000259" key="1">
    <source>
        <dbReference type="Pfam" id="PF08401"/>
    </source>
</evidence>
<organism evidence="3 4">
    <name type="scientific">Candidatus Accumulibacter vicinus</name>
    <dbReference type="NCBI Taxonomy" id="2954382"/>
    <lineage>
        <taxon>Bacteria</taxon>
        <taxon>Pseudomonadati</taxon>
        <taxon>Pseudomonadota</taxon>
        <taxon>Betaproteobacteria</taxon>
        <taxon>Candidatus Accumulibacter</taxon>
    </lineage>
</organism>
<keyword evidence="3" id="KW-0808">Transferase</keyword>
<dbReference type="InterPro" id="IPR017113">
    <property type="entry name" value="Antirestriction_ArdC"/>
</dbReference>
<dbReference type="EC" id="2.7.7.-" evidence="3"/>
<evidence type="ECO:0000259" key="2">
    <source>
        <dbReference type="Pfam" id="PF18818"/>
    </source>
</evidence>
<sequence length="299" mass="33506">MNDIYQSITDKIIGELEAGTVPWIRPWSGGDDPFPRNALSQRPYRGINTIVLGLEAFCRGYTTHQWLTFRQALQLGGHVRKGERSSTIIYYELRQVEKADSEPLAEGDDSEKRLLPLLKVFHVFNLDQIDGLPNEYRAAPDTGPAWEPSEIAERIIECSGAEIRHGGFRAFYSPPNDLIYLPLRSSFRDQASYYSTALHELCHWTGHASRLGRKLGKRFGESAYAMEELIAEMGAAFLAAHCRLEGQVQHANYIASWLEVLKRDKRAVFTASAQAQKAADYLLEHAGLITPADAMPLAA</sequence>
<dbReference type="STRING" id="1457154.CAPSK01_001037"/>
<evidence type="ECO:0000313" key="4">
    <source>
        <dbReference type="Proteomes" id="UP000019812"/>
    </source>
</evidence>
<dbReference type="Proteomes" id="UP000019812">
    <property type="component" value="Unassembled WGS sequence"/>
</dbReference>
<dbReference type="PIRSF" id="PIRSF037112">
    <property type="entry name" value="Antirestriction_ArdC"/>
    <property type="match status" value="1"/>
</dbReference>
<dbReference type="InterPro" id="IPR013610">
    <property type="entry name" value="ArdC_N"/>
</dbReference>
<feature type="domain" description="N-terminal" evidence="1">
    <location>
        <begin position="2"/>
        <end position="124"/>
    </location>
</feature>
<evidence type="ECO:0000313" key="3">
    <source>
        <dbReference type="EMBL" id="KFB69292.1"/>
    </source>
</evidence>